<dbReference type="InterPro" id="IPR006311">
    <property type="entry name" value="TAT_signal"/>
</dbReference>
<evidence type="ECO:0000256" key="1">
    <source>
        <dbReference type="ARBA" id="ARBA00006096"/>
    </source>
</evidence>
<dbReference type="NCBIfam" id="TIGR00666">
    <property type="entry name" value="PBP4"/>
    <property type="match status" value="1"/>
</dbReference>
<accession>A0ABT2X7D0</accession>
<dbReference type="InterPro" id="IPR000667">
    <property type="entry name" value="Peptidase_S13"/>
</dbReference>
<dbReference type="InterPro" id="IPR012338">
    <property type="entry name" value="Beta-lactam/transpept-like"/>
</dbReference>
<dbReference type="Gene3D" id="3.50.80.20">
    <property type="entry name" value="D-Ala-D-Ala carboxypeptidase C, peptidase S13"/>
    <property type="match status" value="1"/>
</dbReference>
<keyword evidence="2 3" id="KW-0378">Hydrolase</keyword>
<gene>
    <name evidence="3" type="primary">dacB</name>
    <name evidence="3" type="ORF">OEZ60_17795</name>
</gene>
<dbReference type="Pfam" id="PF02113">
    <property type="entry name" value="Peptidase_S13"/>
    <property type="match status" value="1"/>
</dbReference>
<dbReference type="GO" id="GO:0009002">
    <property type="term" value="F:serine-type D-Ala-D-Ala carboxypeptidase activity"/>
    <property type="evidence" value="ECO:0007669"/>
    <property type="project" value="UniProtKB-EC"/>
</dbReference>
<dbReference type="PROSITE" id="PS51318">
    <property type="entry name" value="TAT"/>
    <property type="match status" value="1"/>
</dbReference>
<dbReference type="SUPFAM" id="SSF56601">
    <property type="entry name" value="beta-lactamase/transpeptidase-like"/>
    <property type="match status" value="1"/>
</dbReference>
<dbReference type="PRINTS" id="PR00922">
    <property type="entry name" value="DADACBPTASE3"/>
</dbReference>
<reference evidence="3 4" key="1">
    <citation type="submission" date="2022-10" db="EMBL/GenBank/DDBJ databases">
        <title>Defluviimonas sp. nov., isolated from ocean surface sediments.</title>
        <authorList>
            <person name="He W."/>
            <person name="Wang L."/>
            <person name="Zhang D.-F."/>
        </authorList>
    </citation>
    <scope>NUCLEOTIDE SEQUENCE [LARGE SCALE GENOMIC DNA]</scope>
    <source>
        <strain evidence="3 4">WL0024</strain>
    </source>
</reference>
<dbReference type="RefSeq" id="WP_263339125.1">
    <property type="nucleotide sequence ID" value="NZ_JAOVQO010000018.1"/>
</dbReference>
<dbReference type="EC" id="3.4.16.4" evidence="3"/>
<proteinExistence type="inferred from homology"/>
<sequence>MTEDPATRVSRRFVLSGLAACGAGAAWAEAPLSSPRPVARAGLAGAPANAPVAADLIAAARLTGDVGYVVADAATGEVLEARGGDRPMPPASTAKVITSLYALAHLGAAHRFTTRLIAMGPVSGGRVEGDLVLAGGGDPELSTDDLGDMVAALAASGVREVSGRFLVWGGALPYLEAIDVSQPDWLGYNPAVSGLNLNFNRVNFVWKREGSGYNVGMDARAARFAPEVHSATVKVADRSGPIYTYQNGGSVEEWTVARAALGKEGSRWLPVRRPDLYAGDVFHTLARAQGVALAEPEVATAMPTGTVVAQRESRELVTILRDMMKYSTNMTAEAVGMAASLRRGASSHVASGREMAAWLGAEAGTTTARFADHSGLAGASRISAADMVQVLVRLGRGAGIQGLMKPVKFKDGKGRRVANPPVKAVAKTGTLNFVSTLAGYVTAPGERELAFAIFTGDIARRDAVPEAQRERPEGSRAWIGRSRRLQQDLIERWAAVYSA</sequence>
<dbReference type="Gene3D" id="3.40.710.10">
    <property type="entry name" value="DD-peptidase/beta-lactamase superfamily"/>
    <property type="match status" value="2"/>
</dbReference>
<keyword evidence="4" id="KW-1185">Reference proteome</keyword>
<dbReference type="EMBL" id="JAOVQO010000018">
    <property type="protein sequence ID" value="MCU9849855.1"/>
    <property type="molecule type" value="Genomic_DNA"/>
</dbReference>
<name>A0ABT2X7D0_9RHOB</name>
<dbReference type="PANTHER" id="PTHR30023">
    <property type="entry name" value="D-ALANYL-D-ALANINE CARBOXYPEPTIDASE"/>
    <property type="match status" value="1"/>
</dbReference>
<evidence type="ECO:0000313" key="3">
    <source>
        <dbReference type="EMBL" id="MCU9849855.1"/>
    </source>
</evidence>
<dbReference type="Proteomes" id="UP001209535">
    <property type="component" value="Unassembled WGS sequence"/>
</dbReference>
<protein>
    <submittedName>
        <fullName evidence="3">D-alanyl-D-alanine carboxypeptidase/D-alanyl-D-alanine-endopeptidase</fullName>
        <ecNumber evidence="3">3.4.16.4</ecNumber>
    </submittedName>
</protein>
<keyword evidence="3" id="KW-0121">Carboxypeptidase</keyword>
<dbReference type="PANTHER" id="PTHR30023:SF0">
    <property type="entry name" value="PENICILLIN-SENSITIVE CARBOXYPEPTIDASE A"/>
    <property type="match status" value="1"/>
</dbReference>
<comment type="similarity">
    <text evidence="1">Belongs to the peptidase S13 family.</text>
</comment>
<keyword evidence="3" id="KW-0645">Protease</keyword>
<evidence type="ECO:0000256" key="2">
    <source>
        <dbReference type="ARBA" id="ARBA00022801"/>
    </source>
</evidence>
<comment type="caution">
    <text evidence="3">The sequence shown here is derived from an EMBL/GenBank/DDBJ whole genome shotgun (WGS) entry which is preliminary data.</text>
</comment>
<evidence type="ECO:0000313" key="4">
    <source>
        <dbReference type="Proteomes" id="UP001209535"/>
    </source>
</evidence>
<organism evidence="3 4">
    <name type="scientific">Albidovulum salinarum</name>
    <dbReference type="NCBI Taxonomy" id="2984153"/>
    <lineage>
        <taxon>Bacteria</taxon>
        <taxon>Pseudomonadati</taxon>
        <taxon>Pseudomonadota</taxon>
        <taxon>Alphaproteobacteria</taxon>
        <taxon>Rhodobacterales</taxon>
        <taxon>Paracoccaceae</taxon>
        <taxon>Albidovulum</taxon>
    </lineage>
</organism>